<name>A0A1F6NMG7_9BACT</name>
<keyword evidence="3" id="KW-1133">Transmembrane helix</keyword>
<feature type="compositionally biased region" description="Polar residues" evidence="2">
    <location>
        <begin position="326"/>
        <end position="339"/>
    </location>
</feature>
<feature type="region of interest" description="Disordered" evidence="2">
    <location>
        <begin position="316"/>
        <end position="339"/>
    </location>
</feature>
<keyword evidence="3" id="KW-0472">Membrane</keyword>
<evidence type="ECO:0000313" key="4">
    <source>
        <dbReference type="EMBL" id="OGH84960.1"/>
    </source>
</evidence>
<organism evidence="4 5">
    <name type="scientific">Candidatus Magasanikbacteria bacterium RIFOXYC12_FULL_33_11</name>
    <dbReference type="NCBI Taxonomy" id="1798701"/>
    <lineage>
        <taxon>Bacteria</taxon>
        <taxon>Candidatus Magasanikiibacteriota</taxon>
    </lineage>
</organism>
<dbReference type="Proteomes" id="UP000178349">
    <property type="component" value="Unassembled WGS sequence"/>
</dbReference>
<dbReference type="AlphaFoldDB" id="A0A1F6NMG7"/>
<dbReference type="EMBL" id="MFQW01000053">
    <property type="protein sequence ID" value="OGH84960.1"/>
    <property type="molecule type" value="Genomic_DNA"/>
</dbReference>
<proteinExistence type="predicted"/>
<sequence>MKKIREQLKGLKNEDVFQARPSWVLSNKQMLMSQISKTRLAVSEESSEKKLSQSWRRFTHIYQSFVPANMNKVLRPILTAVMALVITTGGWVASAYAEPGDFMWSTKVAFNTVVEQGKLAMTSEDKKTSLKLDFATKKAHMLKQVSDSDIKDKGVKEKLLKQTSKDLKEQLDGVNDSLKNSTAKDASGLVKEISLKTKEISHTLREVSDKTAEDNSELSLNLAEQAVDASKQSLQMVEVVLEKKVEANSEVSEEEKMIIKEHITETVNEIKQDVEKTKAQATQIQDIKNSGTAELLKVIEDENSSSTSTEIKVVDSNVSSSTTSSANIDGQSVSAETQKNSEVTSSVDLSNKIDAVVKTVANDSVIGLLEGNMLEAVKKTIELKATVTDVSKEVSDSLNKLQTQVQVESDKLTASTTTKINIISSSTIR</sequence>
<evidence type="ECO:0000256" key="2">
    <source>
        <dbReference type="SAM" id="MobiDB-lite"/>
    </source>
</evidence>
<evidence type="ECO:0000256" key="3">
    <source>
        <dbReference type="SAM" id="Phobius"/>
    </source>
</evidence>
<protein>
    <recommendedName>
        <fullName evidence="6">DUF5667 domain-containing protein</fullName>
    </recommendedName>
</protein>
<evidence type="ECO:0000313" key="5">
    <source>
        <dbReference type="Proteomes" id="UP000178349"/>
    </source>
</evidence>
<evidence type="ECO:0008006" key="6">
    <source>
        <dbReference type="Google" id="ProtNLM"/>
    </source>
</evidence>
<evidence type="ECO:0000256" key="1">
    <source>
        <dbReference type="SAM" id="Coils"/>
    </source>
</evidence>
<feature type="transmembrane region" description="Helical" evidence="3">
    <location>
        <begin position="77"/>
        <end position="97"/>
    </location>
</feature>
<keyword evidence="3" id="KW-0812">Transmembrane</keyword>
<accession>A0A1F6NMG7</accession>
<comment type="caution">
    <text evidence="4">The sequence shown here is derived from an EMBL/GenBank/DDBJ whole genome shotgun (WGS) entry which is preliminary data.</text>
</comment>
<gene>
    <name evidence="4" type="ORF">A2493_01935</name>
</gene>
<keyword evidence="1" id="KW-0175">Coiled coil</keyword>
<reference evidence="4 5" key="1">
    <citation type="journal article" date="2016" name="Nat. Commun.">
        <title>Thousands of microbial genomes shed light on interconnected biogeochemical processes in an aquifer system.</title>
        <authorList>
            <person name="Anantharaman K."/>
            <person name="Brown C.T."/>
            <person name="Hug L.A."/>
            <person name="Sharon I."/>
            <person name="Castelle C.J."/>
            <person name="Probst A.J."/>
            <person name="Thomas B.C."/>
            <person name="Singh A."/>
            <person name="Wilkins M.J."/>
            <person name="Karaoz U."/>
            <person name="Brodie E.L."/>
            <person name="Williams K.H."/>
            <person name="Hubbard S.S."/>
            <person name="Banfield J.F."/>
        </authorList>
    </citation>
    <scope>NUCLEOTIDE SEQUENCE [LARGE SCALE GENOMIC DNA]</scope>
</reference>
<feature type="coiled-coil region" evidence="1">
    <location>
        <begin position="260"/>
        <end position="287"/>
    </location>
</feature>